<organism evidence="1 2">
    <name type="scientific">Portunus trituberculatus</name>
    <name type="common">Swimming crab</name>
    <name type="synonym">Neptunus trituberculatus</name>
    <dbReference type="NCBI Taxonomy" id="210409"/>
    <lineage>
        <taxon>Eukaryota</taxon>
        <taxon>Metazoa</taxon>
        <taxon>Ecdysozoa</taxon>
        <taxon>Arthropoda</taxon>
        <taxon>Crustacea</taxon>
        <taxon>Multicrustacea</taxon>
        <taxon>Malacostraca</taxon>
        <taxon>Eumalacostraca</taxon>
        <taxon>Eucarida</taxon>
        <taxon>Decapoda</taxon>
        <taxon>Pleocyemata</taxon>
        <taxon>Brachyura</taxon>
        <taxon>Eubrachyura</taxon>
        <taxon>Portunoidea</taxon>
        <taxon>Portunidae</taxon>
        <taxon>Portuninae</taxon>
        <taxon>Portunus</taxon>
    </lineage>
</organism>
<protein>
    <submittedName>
        <fullName evidence="1">Uncharacterized protein</fullName>
    </submittedName>
</protein>
<reference evidence="1 2" key="1">
    <citation type="submission" date="2019-05" db="EMBL/GenBank/DDBJ databases">
        <title>Another draft genome of Portunus trituberculatus and its Hox gene families provides insights of decapod evolution.</title>
        <authorList>
            <person name="Jeong J.-H."/>
            <person name="Song I."/>
            <person name="Kim S."/>
            <person name="Choi T."/>
            <person name="Kim D."/>
            <person name="Ryu S."/>
            <person name="Kim W."/>
        </authorList>
    </citation>
    <scope>NUCLEOTIDE SEQUENCE [LARGE SCALE GENOMIC DNA]</scope>
    <source>
        <tissue evidence="1">Muscle</tissue>
    </source>
</reference>
<evidence type="ECO:0000313" key="1">
    <source>
        <dbReference type="EMBL" id="MPC38048.1"/>
    </source>
</evidence>
<proteinExistence type="predicted"/>
<accession>A0A5B7EYE9</accession>
<name>A0A5B7EYE9_PORTR</name>
<comment type="caution">
    <text evidence="1">The sequence shown here is derived from an EMBL/GenBank/DDBJ whole genome shotgun (WGS) entry which is preliminary data.</text>
</comment>
<dbReference type="AlphaFoldDB" id="A0A5B7EYE9"/>
<gene>
    <name evidence="1" type="ORF">E2C01_031549</name>
</gene>
<keyword evidence="2" id="KW-1185">Reference proteome</keyword>
<dbReference type="EMBL" id="VSRR010003961">
    <property type="protein sequence ID" value="MPC38048.1"/>
    <property type="molecule type" value="Genomic_DNA"/>
</dbReference>
<sequence length="76" mass="8693">MTVCCYGNPRLTLWDWPGLWFISENSASVISEMYDTCRYFTSDFGVVNGIGEHVRDGWRRGKGSGSARPHCLPREY</sequence>
<evidence type="ECO:0000313" key="2">
    <source>
        <dbReference type="Proteomes" id="UP000324222"/>
    </source>
</evidence>
<dbReference type="Proteomes" id="UP000324222">
    <property type="component" value="Unassembled WGS sequence"/>
</dbReference>